<dbReference type="InterPro" id="IPR013785">
    <property type="entry name" value="Aldolase_TIM"/>
</dbReference>
<keyword evidence="3" id="KW-1185">Reference proteome</keyword>
<accession>A0A0H1BD73</accession>
<evidence type="ECO:0000313" key="3">
    <source>
        <dbReference type="Proteomes" id="UP000053573"/>
    </source>
</evidence>
<comment type="caution">
    <text evidence="2">The sequence shown here is derived from an EMBL/GenBank/DDBJ whole genome shotgun (WGS) entry which is preliminary data.</text>
</comment>
<feature type="region of interest" description="Disordered" evidence="1">
    <location>
        <begin position="1"/>
        <end position="26"/>
    </location>
</feature>
<name>A0A0H1BD73_9EURO</name>
<sequence>MDDVENQRLYKEESAKGDAGWGPKGRMTTYAGTGIGLVREVKSAEEIVKGVVTEARGILEGKENKKEQQKINQCHLQKAKNK</sequence>
<dbReference type="Proteomes" id="UP000053573">
    <property type="component" value="Unassembled WGS sequence"/>
</dbReference>
<feature type="compositionally biased region" description="Basic and acidic residues" evidence="1">
    <location>
        <begin position="1"/>
        <end position="16"/>
    </location>
</feature>
<protein>
    <submittedName>
        <fullName evidence="2">Uncharacterized protein</fullName>
    </submittedName>
</protein>
<gene>
    <name evidence="2" type="ORF">EMPG_15197</name>
</gene>
<dbReference type="STRING" id="2060906.A0A0H1BD73"/>
<dbReference type="Gene3D" id="3.20.20.70">
    <property type="entry name" value="Aldolase class I"/>
    <property type="match status" value="1"/>
</dbReference>
<dbReference type="AlphaFoldDB" id="A0A0H1BD73"/>
<feature type="region of interest" description="Disordered" evidence="1">
    <location>
        <begin position="62"/>
        <end position="82"/>
    </location>
</feature>
<evidence type="ECO:0000256" key="1">
    <source>
        <dbReference type="SAM" id="MobiDB-lite"/>
    </source>
</evidence>
<dbReference type="EMBL" id="LDEV01002356">
    <property type="protein sequence ID" value="KLJ09384.1"/>
    <property type="molecule type" value="Genomic_DNA"/>
</dbReference>
<proteinExistence type="predicted"/>
<reference evidence="3" key="1">
    <citation type="journal article" date="2015" name="PLoS Genet.">
        <title>The dynamic genome and transcriptome of the human fungal pathogen Blastomyces and close relative Emmonsia.</title>
        <authorList>
            <person name="Munoz J.F."/>
            <person name="Gauthier G.M."/>
            <person name="Desjardins C.A."/>
            <person name="Gallo J.E."/>
            <person name="Holder J."/>
            <person name="Sullivan T.D."/>
            <person name="Marty A.J."/>
            <person name="Carmen J.C."/>
            <person name="Chen Z."/>
            <person name="Ding L."/>
            <person name="Gujja S."/>
            <person name="Magrini V."/>
            <person name="Misas E."/>
            <person name="Mitreva M."/>
            <person name="Priest M."/>
            <person name="Saif S."/>
            <person name="Whiston E.A."/>
            <person name="Young S."/>
            <person name="Zeng Q."/>
            <person name="Goldman W.E."/>
            <person name="Mardis E.R."/>
            <person name="Taylor J.W."/>
            <person name="McEwen J.G."/>
            <person name="Clay O.K."/>
            <person name="Klein B.S."/>
            <person name="Cuomo C.A."/>
        </authorList>
    </citation>
    <scope>NUCLEOTIDE SEQUENCE [LARGE SCALE GENOMIC DNA]</scope>
    <source>
        <strain evidence="3">UAMH 139</strain>
    </source>
</reference>
<evidence type="ECO:0000313" key="2">
    <source>
        <dbReference type="EMBL" id="KLJ09384.1"/>
    </source>
</evidence>
<dbReference type="OrthoDB" id="2349068at2759"/>
<organism evidence="2 3">
    <name type="scientific">Blastomyces silverae</name>
    <dbReference type="NCBI Taxonomy" id="2060906"/>
    <lineage>
        <taxon>Eukaryota</taxon>
        <taxon>Fungi</taxon>
        <taxon>Dikarya</taxon>
        <taxon>Ascomycota</taxon>
        <taxon>Pezizomycotina</taxon>
        <taxon>Eurotiomycetes</taxon>
        <taxon>Eurotiomycetidae</taxon>
        <taxon>Onygenales</taxon>
        <taxon>Ajellomycetaceae</taxon>
        <taxon>Blastomyces</taxon>
    </lineage>
</organism>